<dbReference type="InterPro" id="IPR009725">
    <property type="entry name" value="3_dmu_93_MTrfase"/>
</dbReference>
<dbReference type="GO" id="GO:0032259">
    <property type="term" value="P:methylation"/>
    <property type="evidence" value="ECO:0007669"/>
    <property type="project" value="UniProtKB-KW"/>
</dbReference>
<proteinExistence type="predicted"/>
<dbReference type="Pfam" id="PF06983">
    <property type="entry name" value="3-dmu-9_3-mt"/>
    <property type="match status" value="1"/>
</dbReference>
<dbReference type="SUPFAM" id="SSF54593">
    <property type="entry name" value="Glyoxalase/Bleomycin resistance protein/Dihydroxybiphenyl dioxygenase"/>
    <property type="match status" value="1"/>
</dbReference>
<evidence type="ECO:0000259" key="1">
    <source>
        <dbReference type="Pfam" id="PF06983"/>
    </source>
</evidence>
<dbReference type="GO" id="GO:0008168">
    <property type="term" value="F:methyltransferase activity"/>
    <property type="evidence" value="ECO:0007669"/>
    <property type="project" value="UniProtKB-KW"/>
</dbReference>
<dbReference type="PANTHER" id="PTHR33990">
    <property type="entry name" value="PROTEIN YJDN-RELATED"/>
    <property type="match status" value="1"/>
</dbReference>
<dbReference type="AlphaFoldDB" id="A0A1I6L1K8"/>
<dbReference type="PIRSF" id="PIRSF021700">
    <property type="entry name" value="3_dmu_93_MTrfase"/>
    <property type="match status" value="1"/>
</dbReference>
<keyword evidence="2" id="KW-0830">Ubiquinone</keyword>
<reference evidence="2 3" key="1">
    <citation type="submission" date="2016-10" db="EMBL/GenBank/DDBJ databases">
        <authorList>
            <person name="de Groot N.N."/>
        </authorList>
    </citation>
    <scope>NUCLEOTIDE SEQUENCE [LARGE SCALE GENOMIC DNA]</scope>
    <source>
        <strain evidence="2 3">S5-249</strain>
    </source>
</reference>
<gene>
    <name evidence="2" type="ORF">SAMN05192580_2130</name>
</gene>
<dbReference type="RefSeq" id="WP_093314391.1">
    <property type="nucleotide sequence ID" value="NZ_FOZG01000002.1"/>
</dbReference>
<organism evidence="2 3">
    <name type="scientific">Sphingomonas jatrophae</name>
    <dbReference type="NCBI Taxonomy" id="1166337"/>
    <lineage>
        <taxon>Bacteria</taxon>
        <taxon>Pseudomonadati</taxon>
        <taxon>Pseudomonadota</taxon>
        <taxon>Alphaproteobacteria</taxon>
        <taxon>Sphingomonadales</taxon>
        <taxon>Sphingomonadaceae</taxon>
        <taxon>Sphingomonas</taxon>
    </lineage>
</organism>
<dbReference type="PANTHER" id="PTHR33990:SF2">
    <property type="entry name" value="PHNB-LIKE DOMAIN-CONTAINING PROTEIN"/>
    <property type="match status" value="1"/>
</dbReference>
<name>A0A1I6L1K8_9SPHN</name>
<dbReference type="Proteomes" id="UP000198824">
    <property type="component" value="Unassembled WGS sequence"/>
</dbReference>
<dbReference type="InterPro" id="IPR029068">
    <property type="entry name" value="Glyas_Bleomycin-R_OHBP_Dase"/>
</dbReference>
<dbReference type="Gene3D" id="3.10.180.10">
    <property type="entry name" value="2,3-Dihydroxybiphenyl 1,2-Dioxygenase, domain 1"/>
    <property type="match status" value="1"/>
</dbReference>
<keyword evidence="3" id="KW-1185">Reference proteome</keyword>
<evidence type="ECO:0000313" key="3">
    <source>
        <dbReference type="Proteomes" id="UP000198824"/>
    </source>
</evidence>
<dbReference type="CDD" id="cd06588">
    <property type="entry name" value="PhnB_like"/>
    <property type="match status" value="1"/>
</dbReference>
<feature type="domain" description="PhnB-like" evidence="1">
    <location>
        <begin position="3"/>
        <end position="118"/>
    </location>
</feature>
<dbReference type="EMBL" id="FOZG01000002">
    <property type="protein sequence ID" value="SFR97168.1"/>
    <property type="molecule type" value="Genomic_DNA"/>
</dbReference>
<keyword evidence="2" id="KW-0808">Transferase</keyword>
<keyword evidence="2" id="KW-0489">Methyltransferase</keyword>
<evidence type="ECO:0000313" key="2">
    <source>
        <dbReference type="EMBL" id="SFR97168.1"/>
    </source>
</evidence>
<protein>
    <submittedName>
        <fullName evidence="2">Glyoxalase superfamily enzyme, possibly 3-demethylubiquinone-9 3-methyltransferase</fullName>
    </submittedName>
</protein>
<accession>A0A1I6L1K8</accession>
<dbReference type="OrthoDB" id="9806473at2"/>
<sequence length="158" mass="17281">MSKISPCLWFVDDGEAAAKLYVSLFPDARIDRVQRAPADFPGGKAGAVQLIEFTLAGQSFQALNGFSPPEPTQALSLSVNCDDQAEVDRIWDGFLAQGGAEIACGWIKDPWGYQWQIVPQRLAELMAHPDPETARRAMEAMMGMTRIDVAALDRAVAR</sequence>
<dbReference type="InterPro" id="IPR028973">
    <property type="entry name" value="PhnB-like"/>
</dbReference>
<dbReference type="STRING" id="1166337.SAMN05192580_2130"/>